<gene>
    <name evidence="1" type="primary">23</name>
    <name evidence="1" type="ORF">SEA_CLAWZ_23</name>
</gene>
<dbReference type="GeneID" id="77951779"/>
<name>A0AAE7FAD7_9CAUD</name>
<dbReference type="EMBL" id="MT498058">
    <property type="protein sequence ID" value="QKY79935.1"/>
    <property type="molecule type" value="Genomic_DNA"/>
</dbReference>
<organism evidence="1 2">
    <name type="scientific">Gordonia phage Clawz</name>
    <dbReference type="NCBI Taxonomy" id="2743910"/>
    <lineage>
        <taxon>Viruses</taxon>
        <taxon>Duplodnaviria</taxon>
        <taxon>Heunggongvirae</taxon>
        <taxon>Uroviricota</taxon>
        <taxon>Caudoviricetes</taxon>
        <taxon>Clawzvirus</taxon>
        <taxon>Clawzvirus clawz</taxon>
    </lineage>
</organism>
<dbReference type="KEGG" id="vg:77951779"/>
<proteinExistence type="predicted"/>
<protein>
    <submittedName>
        <fullName evidence="1">Uncharacterized protein</fullName>
    </submittedName>
</protein>
<evidence type="ECO:0000313" key="2">
    <source>
        <dbReference type="Proteomes" id="UP000821895"/>
    </source>
</evidence>
<reference evidence="1" key="1">
    <citation type="submission" date="2020-05" db="EMBL/GenBank/DDBJ databases">
        <authorList>
            <person name="Conneilly E.M."/>
            <person name="Corace M.L."/>
            <person name="Daly D."/>
            <person name="Dejene M.A."/>
            <person name="Deng Y."/>
            <person name="Kelly J.M."/>
            <person name="Masiello C.S."/>
            <person name="McDonough D."/>
            <person name="Musser E."/>
            <person name="Pecorale A.L."/>
            <person name="Ray R.F."/>
            <person name="Regan I.M."/>
            <person name="Shedd N.A."/>
            <person name="Tatone J.R."/>
            <person name="Tocci C.W."/>
            <person name="Zarate C.M."/>
            <person name="Whitefleet-Smith J.L."/>
            <person name="Garlena R.A."/>
            <person name="Russell D.A."/>
            <person name="Pope W.H."/>
            <person name="Jacobs-Sera D."/>
            <person name="Hatfull G.F."/>
        </authorList>
    </citation>
    <scope>NUCLEOTIDE SEQUENCE</scope>
</reference>
<accession>A0AAE7FAD7</accession>
<sequence>MQHRPGETLLPRIQTLQPVTATRGNTLIARYDLGILGTHAPPAARLPGPSL</sequence>
<keyword evidence="2" id="KW-1185">Reference proteome</keyword>
<evidence type="ECO:0000313" key="1">
    <source>
        <dbReference type="EMBL" id="QKY79935.1"/>
    </source>
</evidence>
<dbReference type="RefSeq" id="YP_010675452.1">
    <property type="nucleotide sequence ID" value="NC_071004.1"/>
</dbReference>
<dbReference type="Proteomes" id="UP000821895">
    <property type="component" value="Segment"/>
</dbReference>